<dbReference type="Pfam" id="PF05593">
    <property type="entry name" value="RHS_repeat"/>
    <property type="match status" value="3"/>
</dbReference>
<protein>
    <submittedName>
        <fullName evidence="4">RhsD protein</fullName>
    </submittedName>
</protein>
<dbReference type="RefSeq" id="WP_014899359.1">
    <property type="nucleotide sequence ID" value="NC_018514.1"/>
</dbReference>
<organism evidence="4 5">
    <name type="scientific">Burkholderia cepacia GG4</name>
    <dbReference type="NCBI Taxonomy" id="1009846"/>
    <lineage>
        <taxon>Bacteria</taxon>
        <taxon>Pseudomonadati</taxon>
        <taxon>Pseudomonadota</taxon>
        <taxon>Betaproteobacteria</taxon>
        <taxon>Burkholderiales</taxon>
        <taxon>Burkholderiaceae</taxon>
        <taxon>Burkholderia</taxon>
        <taxon>Burkholderia cepacia complex</taxon>
    </lineage>
</organism>
<evidence type="ECO:0000313" key="4">
    <source>
        <dbReference type="EMBL" id="AFQ50591.1"/>
    </source>
</evidence>
<dbReference type="InterPro" id="IPR022385">
    <property type="entry name" value="Rhs_assc_core"/>
</dbReference>
<gene>
    <name evidence="4" type="ORF">GEM_4201</name>
</gene>
<name>A0A9W3PBF9_BURCE</name>
<dbReference type="NCBIfam" id="TIGR01643">
    <property type="entry name" value="YD_repeat_2x"/>
    <property type="match status" value="10"/>
</dbReference>
<feature type="domain" description="Teneurin-like YD-shell" evidence="3">
    <location>
        <begin position="692"/>
        <end position="865"/>
    </location>
</feature>
<dbReference type="InterPro" id="IPR031325">
    <property type="entry name" value="RHS_repeat"/>
</dbReference>
<dbReference type="Pfam" id="PF20148">
    <property type="entry name" value="DUF6531"/>
    <property type="match status" value="1"/>
</dbReference>
<dbReference type="CDD" id="cd14740">
    <property type="entry name" value="PAAR_4"/>
    <property type="match status" value="1"/>
</dbReference>
<keyword evidence="1" id="KW-0677">Repeat</keyword>
<dbReference type="PANTHER" id="PTHR32305:SF15">
    <property type="entry name" value="PROTEIN RHSA-RELATED"/>
    <property type="match status" value="1"/>
</dbReference>
<dbReference type="SUPFAM" id="SSF69304">
    <property type="entry name" value="Tricorn protease N-terminal domain"/>
    <property type="match status" value="1"/>
</dbReference>
<feature type="domain" description="DUF6531" evidence="2">
    <location>
        <begin position="287"/>
        <end position="343"/>
    </location>
</feature>
<evidence type="ECO:0000256" key="1">
    <source>
        <dbReference type="ARBA" id="ARBA00022737"/>
    </source>
</evidence>
<dbReference type="InterPro" id="IPR045351">
    <property type="entry name" value="DUF6531"/>
</dbReference>
<proteinExistence type="predicted"/>
<dbReference type="InterPro" id="IPR050708">
    <property type="entry name" value="T6SS_VgrG/RHS"/>
</dbReference>
<dbReference type="KEGG" id="bct:GEM_4201"/>
<evidence type="ECO:0000259" key="3">
    <source>
        <dbReference type="Pfam" id="PF25023"/>
    </source>
</evidence>
<dbReference type="InterPro" id="IPR006530">
    <property type="entry name" value="YD"/>
</dbReference>
<sequence length="1574" mass="174276">MGLLAVKHLDPVVGIDVHSVLVAPSPTPVFLPHPHVGFMLDLREYVEAAKGVVGSIAMALVQEKVGTYLEDHPDVVKKLDAAASFASGKLTDIQDNAIVAEGLKLEQQAAALQSGIGNAIGVGVGMGGAAGRPIFVNGLMRATVGTHSYHVPGLHFPLGESFAPPPEPDPIPSDDAESFMGSRTVLANNDPMSFMALPALSCWSVGMEPPGHNSAHTERTYPSMPSSVMLPIPAGRPVMVGGPPVLNMVAAAKGLFKAFQGSKWAKSLADKLNLKSGFLRCKVLHAEPVDAITGDVVVQQHDFTVAGRLPLVWGRHFTSRHTRRGTVGAGWQTPADIRLELIRHAGRIGVAAYFPDHATTFDEIPGSGGWPARVHDWQHGHALYRRGDQLVLRTRAGIEHEFAGPACWQQATDMLEDGATLTLPVTRMADLNGNAWVFERGPEEGLVRLIECKGAAASGRAIECESGARGAARGNANLLTALTLIDADGHAHPLVRYEHDRYGNLITAFDAMGQPLRFAYADSHRMARHTNARGIAFYYSHRRYPDGVWRVDHAWGDNGIFDYHFAYDIGHGETRITDSLGYTTTLQTDDRDMPVARIDPLGGVWSYRYDAQGRTSTETDPAGRTTTWKYDIHGNLLARTLPDGSVVRAEYDATHHPVQVTDSGGRQWRCKWDECGNLLERTLPSQVSFYSEYNRHGQMIAHTKPGSVTTHFAYDRDGNLAEVVDVLGQRTRYMHDARGNCIETVNALGQVSTYAYDRNGNLTRAIEPGEREIFCSYDADGNLVRYRDPGGLVTQLEYSPLGKIAKWLAPDGTAVEHRYDTEGQLVGVVNERGEIYQLKRDALGRIVEEVDYWGQPLRYEYGATGDVRRSIDPLGQAVDYETDLLGRILRKRVPDPRQLDGIRTEIFSYDRNGNLITAENPDSRVELKYDVAGRVIEERQGERFVISKIHDAIGRLSERRTRLTAGREIITHTVRYEYDALGAVSSIRLDDAAAITFERDALGQIRVEHLSAELRRELSYTSEGALARQALFSDTGPLFSREYSYDANGELLETHDSRLGIERYQYDPVGKLTAHLDPAGKLHRFLYDATGDLLKTSVRHGDRHRTDAWIREGEYDGCYYAFDRVGNLIRKQGADQDLTLRWDASGQLIETTSLRPVLAGAEAHNVSIHVIYAYDAFRRRVRKTAHVTVEKKDSAGICDKASTSSYISHFFWDADTLTAEYACDAGGGDSRLRNPGAAAGPTRLQKSRTTEATVFRGGREWFYYPETFQALAVGYSRCPQGDDLTFPMTNEEQVRTSVPAGASDPASEPIPSMPALSGKRVFFFENDLNSAPVRMHDDCGRVTWETHYGPLGKAAGTEANLIKQPIRLQGQIFDWESGLAYNRHRYFDFGAGIFISQDPIGLDGGINPYQYAPNIFRWTDPTGLKKIPRKREEWVNGVRATIVVGSGTPQTYGSGTSGHAEQDALLDNILDMEDQDVILKDIEGDYRSKDKGNWVDPVTICTKRCRSEMFWAAHIGNVASLTFPMVVAKKFVRPVTIHRGHFEHLANEMENLKTSSKKQWEAITECEQGQCNHH</sequence>
<dbReference type="Gene3D" id="2.180.10.10">
    <property type="entry name" value="RHS repeat-associated core"/>
    <property type="match status" value="2"/>
</dbReference>
<evidence type="ECO:0000259" key="2">
    <source>
        <dbReference type="Pfam" id="PF20148"/>
    </source>
</evidence>
<accession>A0A9W3PBF9</accession>
<dbReference type="Proteomes" id="UP000032866">
    <property type="component" value="Chromosome 2"/>
</dbReference>
<dbReference type="PANTHER" id="PTHR32305">
    <property type="match status" value="1"/>
</dbReference>
<dbReference type="InterPro" id="IPR056823">
    <property type="entry name" value="TEN-like_YD-shell"/>
</dbReference>
<dbReference type="NCBIfam" id="TIGR03696">
    <property type="entry name" value="Rhs_assc_core"/>
    <property type="match status" value="1"/>
</dbReference>
<dbReference type="Pfam" id="PF25023">
    <property type="entry name" value="TEN_YD-shell"/>
    <property type="match status" value="1"/>
</dbReference>
<reference evidence="4 5" key="1">
    <citation type="journal article" date="2012" name="J. Bacteriol.">
        <title>Complete Genome Sequence of Burkholderia sp. Strain GG4, a Betaproteobacterium That Reduces 3-Oxo-N-Acylhomoserine Lactones and Produces Different N-Acylhomoserine Lactones.</title>
        <authorList>
            <person name="Hong K.W."/>
            <person name="Koh C.L."/>
            <person name="Sam C.K."/>
            <person name="Yin W.F."/>
            <person name="Chan K.G."/>
        </authorList>
    </citation>
    <scope>NUCLEOTIDE SEQUENCE [LARGE SCALE GENOMIC DNA]</scope>
    <source>
        <strain evidence="4 5">GG4</strain>
    </source>
</reference>
<dbReference type="EMBL" id="CP003775">
    <property type="protein sequence ID" value="AFQ50591.1"/>
    <property type="molecule type" value="Genomic_DNA"/>
</dbReference>
<evidence type="ECO:0000313" key="5">
    <source>
        <dbReference type="Proteomes" id="UP000032866"/>
    </source>
</evidence>